<reference evidence="2" key="1">
    <citation type="submission" date="2023-06" db="EMBL/GenBank/DDBJ databases">
        <authorList>
            <consortium name="Clinical and Environmental Microbiology Branch: Whole genome sequencing antimicrobial resistance pathogens in the healthcare setting"/>
        </authorList>
    </citation>
    <scope>NUCLEOTIDE SEQUENCE</scope>
    <source>
        <strain evidence="2">2021CK-01020</strain>
        <plasmid evidence="2">unnamed1</plasmid>
    </source>
</reference>
<dbReference type="AlphaFoldDB" id="A0AAQ3LDK7"/>
<feature type="transmembrane region" description="Helical" evidence="1">
    <location>
        <begin position="61"/>
        <end position="79"/>
    </location>
</feature>
<feature type="transmembrane region" description="Helical" evidence="1">
    <location>
        <begin position="20"/>
        <end position="40"/>
    </location>
</feature>
<proteinExistence type="predicted"/>
<dbReference type="EMBL" id="CP136985">
    <property type="protein sequence ID" value="WOS74270.1"/>
    <property type="molecule type" value="Genomic_DNA"/>
</dbReference>
<feature type="transmembrane region" description="Helical" evidence="1">
    <location>
        <begin position="85"/>
        <end position="103"/>
    </location>
</feature>
<dbReference type="Proteomes" id="UP001297540">
    <property type="component" value="Plasmid unnamed1"/>
</dbReference>
<gene>
    <name evidence="2" type="ORF">L4V69_01465</name>
</gene>
<reference evidence="2" key="2">
    <citation type="submission" date="2023-10" db="EMBL/GenBank/DDBJ databases">
        <title>Pathogen: clinical or host-associated sample.</title>
        <authorList>
            <person name="Hergert J."/>
            <person name="Casey R."/>
            <person name="Wagner J."/>
            <person name="Young E.L."/>
            <person name="Oakeson K.F."/>
        </authorList>
    </citation>
    <scope>NUCLEOTIDE SEQUENCE</scope>
    <source>
        <strain evidence="2">2021CK-01020</strain>
        <plasmid evidence="2">unnamed1</plasmid>
    </source>
</reference>
<keyword evidence="1" id="KW-0472">Membrane</keyword>
<organism evidence="2 3">
    <name type="scientific">Pseudomonas aeruginosa</name>
    <dbReference type="NCBI Taxonomy" id="287"/>
    <lineage>
        <taxon>Bacteria</taxon>
        <taxon>Pseudomonadati</taxon>
        <taxon>Pseudomonadota</taxon>
        <taxon>Gammaproteobacteria</taxon>
        <taxon>Pseudomonadales</taxon>
        <taxon>Pseudomonadaceae</taxon>
        <taxon>Pseudomonas</taxon>
    </lineage>
</organism>
<keyword evidence="2" id="KW-0614">Plasmid</keyword>
<protein>
    <submittedName>
        <fullName evidence="2">Uncharacterized protein</fullName>
    </submittedName>
</protein>
<evidence type="ECO:0000313" key="3">
    <source>
        <dbReference type="Proteomes" id="UP001297540"/>
    </source>
</evidence>
<sequence>MKTTYDEKIGNSMYIAFKHLHILTAVLSILMTGIWSLLAWKGDATGSRGMNSRAKAIYISHRAVAGLVAITGLAITFIGPWRTMIFPYVGLVVFVFHGIAATVSKRTFTKQDQTAIRRIALIAQIALILLVTYAMRVKNF</sequence>
<evidence type="ECO:0000313" key="2">
    <source>
        <dbReference type="EMBL" id="WOS74270.1"/>
    </source>
</evidence>
<feature type="transmembrane region" description="Helical" evidence="1">
    <location>
        <begin position="115"/>
        <end position="135"/>
    </location>
</feature>
<name>A0AAQ3LDK7_PSEAI</name>
<geneLocation type="plasmid" evidence="2 3">
    <name>unnamed1</name>
</geneLocation>
<accession>A0AAQ3LDK7</accession>
<keyword evidence="1" id="KW-1133">Transmembrane helix</keyword>
<keyword evidence="1" id="KW-0812">Transmembrane</keyword>
<evidence type="ECO:0000256" key="1">
    <source>
        <dbReference type="SAM" id="Phobius"/>
    </source>
</evidence>
<dbReference type="RefSeq" id="WP_099589311.1">
    <property type="nucleotide sequence ID" value="NZ_CP032761.1"/>
</dbReference>